<dbReference type="PANTHER" id="PTHR35271:SF1">
    <property type="entry name" value="ABC TRANSPORTER, SUBSTRATE-BINDING LIPOPROTEIN"/>
    <property type="match status" value="1"/>
</dbReference>
<dbReference type="Gene3D" id="3.40.50.2300">
    <property type="match status" value="2"/>
</dbReference>
<evidence type="ECO:0000313" key="3">
    <source>
        <dbReference type="Proteomes" id="UP001169027"/>
    </source>
</evidence>
<evidence type="ECO:0000313" key="2">
    <source>
        <dbReference type="EMBL" id="MDO1533877.1"/>
    </source>
</evidence>
<evidence type="ECO:0000256" key="1">
    <source>
        <dbReference type="SAM" id="SignalP"/>
    </source>
</evidence>
<dbReference type="RefSeq" id="WP_301810917.1">
    <property type="nucleotide sequence ID" value="NZ_JAUJZH010000011.1"/>
</dbReference>
<dbReference type="EMBL" id="JAUKVY010000011">
    <property type="protein sequence ID" value="MDO1533877.1"/>
    <property type="molecule type" value="Genomic_DNA"/>
</dbReference>
<feature type="chain" id="PRO_5046431046" evidence="1">
    <location>
        <begin position="32"/>
        <end position="312"/>
    </location>
</feature>
<dbReference type="Proteomes" id="UP001169027">
    <property type="component" value="Unassembled WGS sequence"/>
</dbReference>
<proteinExistence type="predicted"/>
<protein>
    <submittedName>
        <fullName evidence="2">ABC transporter substrate binding protein</fullName>
    </submittedName>
</protein>
<sequence length="312" mass="32753">MFACRFPTLLRAQRALVAVFCAAWLCGGAQAAGLTVLMADETAAHAEFVRQLRDAQEADSRFDLIHLAAGESSLDEHAPGITMAVGMSAARSAIERPGQDPLVLAMLSRLDYESLKATPALRRPERQIGVLLREPAMADQLALIDALLPAKRRVGVVATAESEPIVSELLRAGQGWDLQVEYAPDAKSLAVVLRLLVSRSDALLVLPDKIGDSQAATLAVLRAGASAGLPVFGTSDGLVRSGGLAAVVATPGQLARQAHSLGRKLEASGTPSGVRVEVAAPATVRVNTTVARGLGLRLPDERELTARVSALR</sequence>
<feature type="signal peptide" evidence="1">
    <location>
        <begin position="1"/>
        <end position="31"/>
    </location>
</feature>
<comment type="caution">
    <text evidence="2">The sequence shown here is derived from an EMBL/GenBank/DDBJ whole genome shotgun (WGS) entry which is preliminary data.</text>
</comment>
<reference evidence="2" key="1">
    <citation type="submission" date="2023-06" db="EMBL/GenBank/DDBJ databases">
        <authorList>
            <person name="Jiang Y."/>
            <person name="Liu Q."/>
        </authorList>
    </citation>
    <scope>NUCLEOTIDE SEQUENCE</scope>
    <source>
        <strain evidence="2">CGMCC 1.12090</strain>
    </source>
</reference>
<dbReference type="Pfam" id="PF04392">
    <property type="entry name" value="ABC_sub_bind"/>
    <property type="match status" value="1"/>
</dbReference>
<organism evidence="2 3">
    <name type="scientific">Variovorax ginsengisoli</name>
    <dbReference type="NCBI Taxonomy" id="363844"/>
    <lineage>
        <taxon>Bacteria</taxon>
        <taxon>Pseudomonadati</taxon>
        <taxon>Pseudomonadota</taxon>
        <taxon>Betaproteobacteria</taxon>
        <taxon>Burkholderiales</taxon>
        <taxon>Comamonadaceae</taxon>
        <taxon>Variovorax</taxon>
    </lineage>
</organism>
<name>A0ABT8S4N5_9BURK</name>
<accession>A0ABT8S4N5</accession>
<keyword evidence="1" id="KW-0732">Signal</keyword>
<gene>
    <name evidence="2" type="ORF">Q2T77_16445</name>
</gene>
<dbReference type="InterPro" id="IPR007487">
    <property type="entry name" value="ABC_transpt-TYRBP-like"/>
</dbReference>
<keyword evidence="3" id="KW-1185">Reference proteome</keyword>
<dbReference type="PANTHER" id="PTHR35271">
    <property type="entry name" value="ABC TRANSPORTER, SUBSTRATE-BINDING LIPOPROTEIN-RELATED"/>
    <property type="match status" value="1"/>
</dbReference>